<dbReference type="Proteomes" id="UP000184522">
    <property type="component" value="Unassembled WGS sequence"/>
</dbReference>
<reference evidence="3" key="1">
    <citation type="submission" date="2016-11" db="EMBL/GenBank/DDBJ databases">
        <authorList>
            <person name="Varghese N."/>
            <person name="Submissions S."/>
        </authorList>
    </citation>
    <scope>NUCLEOTIDE SEQUENCE [LARGE SCALE GENOMIC DNA]</scope>
    <source>
        <strain evidence="3">DSM 25330</strain>
    </source>
</reference>
<dbReference type="EMBL" id="FQWS01000001">
    <property type="protein sequence ID" value="SHG46371.1"/>
    <property type="molecule type" value="Genomic_DNA"/>
</dbReference>
<evidence type="ECO:0000313" key="3">
    <source>
        <dbReference type="Proteomes" id="UP000184522"/>
    </source>
</evidence>
<dbReference type="AlphaFoldDB" id="A0A1M5K0S8"/>
<feature type="transmembrane region" description="Helical" evidence="1">
    <location>
        <begin position="52"/>
        <end position="70"/>
    </location>
</feature>
<evidence type="ECO:0000313" key="2">
    <source>
        <dbReference type="EMBL" id="SHG46371.1"/>
    </source>
</evidence>
<dbReference type="RefSeq" id="WP_073081818.1">
    <property type="nucleotide sequence ID" value="NZ_FQWS01000001.1"/>
</dbReference>
<accession>A0A1M5K0S8</accession>
<gene>
    <name evidence="2" type="ORF">SAMN05444148_0197</name>
</gene>
<evidence type="ECO:0008006" key="4">
    <source>
        <dbReference type="Google" id="ProtNLM"/>
    </source>
</evidence>
<dbReference type="STRING" id="1089305.SAMN05444148_0197"/>
<sequence length="132" mass="15136">MEPNDKELEAFVDQLMANDALEKPSSDFTNQVLKQLKVKSEATVYKPLISKWVWYIIGFALVSLVIYAFLDKSESTSRLSELLNLSQISFNPLKEFDFNISQTLIYAVIAITVMVGFQISLLKTYVDKRLQF</sequence>
<keyword evidence="1" id="KW-1133">Transmembrane helix</keyword>
<evidence type="ECO:0000256" key="1">
    <source>
        <dbReference type="SAM" id="Phobius"/>
    </source>
</evidence>
<keyword evidence="1" id="KW-0812">Transmembrane</keyword>
<dbReference type="OrthoDB" id="1442507at2"/>
<proteinExistence type="predicted"/>
<name>A0A1M5K0S8_9FLAO</name>
<keyword evidence="1" id="KW-0472">Membrane</keyword>
<protein>
    <recommendedName>
        <fullName evidence="4">DUF5056 domain-containing protein</fullName>
    </recommendedName>
</protein>
<feature type="transmembrane region" description="Helical" evidence="1">
    <location>
        <begin position="104"/>
        <end position="126"/>
    </location>
</feature>
<keyword evidence="3" id="KW-1185">Reference proteome</keyword>
<organism evidence="2 3">
    <name type="scientific">Winogradskyella jejuensis</name>
    <dbReference type="NCBI Taxonomy" id="1089305"/>
    <lineage>
        <taxon>Bacteria</taxon>
        <taxon>Pseudomonadati</taxon>
        <taxon>Bacteroidota</taxon>
        <taxon>Flavobacteriia</taxon>
        <taxon>Flavobacteriales</taxon>
        <taxon>Flavobacteriaceae</taxon>
        <taxon>Winogradskyella</taxon>
    </lineage>
</organism>